<gene>
    <name evidence="2" type="ORF">Tco_0629821</name>
</gene>
<keyword evidence="3" id="KW-1185">Reference proteome</keyword>
<evidence type="ECO:0000313" key="2">
    <source>
        <dbReference type="EMBL" id="GJS56459.1"/>
    </source>
</evidence>
<feature type="region of interest" description="Disordered" evidence="1">
    <location>
        <begin position="150"/>
        <end position="189"/>
    </location>
</feature>
<reference evidence="2" key="1">
    <citation type="journal article" date="2022" name="Int. J. Mol. Sci.">
        <title>Draft Genome of Tanacetum Coccineum: Genomic Comparison of Closely Related Tanacetum-Family Plants.</title>
        <authorList>
            <person name="Yamashiro T."/>
            <person name="Shiraishi A."/>
            <person name="Nakayama K."/>
            <person name="Satake H."/>
        </authorList>
    </citation>
    <scope>NUCLEOTIDE SEQUENCE</scope>
</reference>
<reference evidence="2" key="2">
    <citation type="submission" date="2022-01" db="EMBL/GenBank/DDBJ databases">
        <authorList>
            <person name="Yamashiro T."/>
            <person name="Shiraishi A."/>
            <person name="Satake H."/>
            <person name="Nakayama K."/>
        </authorList>
    </citation>
    <scope>NUCLEOTIDE SEQUENCE</scope>
</reference>
<dbReference type="EMBL" id="BQNB010008937">
    <property type="protein sequence ID" value="GJS56459.1"/>
    <property type="molecule type" value="Genomic_DNA"/>
</dbReference>
<accession>A0ABQ4WU65</accession>
<organism evidence="2 3">
    <name type="scientific">Tanacetum coccineum</name>
    <dbReference type="NCBI Taxonomy" id="301880"/>
    <lineage>
        <taxon>Eukaryota</taxon>
        <taxon>Viridiplantae</taxon>
        <taxon>Streptophyta</taxon>
        <taxon>Embryophyta</taxon>
        <taxon>Tracheophyta</taxon>
        <taxon>Spermatophyta</taxon>
        <taxon>Magnoliopsida</taxon>
        <taxon>eudicotyledons</taxon>
        <taxon>Gunneridae</taxon>
        <taxon>Pentapetalae</taxon>
        <taxon>asterids</taxon>
        <taxon>campanulids</taxon>
        <taxon>Asterales</taxon>
        <taxon>Asteraceae</taxon>
        <taxon>Asteroideae</taxon>
        <taxon>Anthemideae</taxon>
        <taxon>Anthemidinae</taxon>
        <taxon>Tanacetum</taxon>
    </lineage>
</organism>
<proteinExistence type="predicted"/>
<name>A0ABQ4WU65_9ASTR</name>
<dbReference type="Proteomes" id="UP001151760">
    <property type="component" value="Unassembled WGS sequence"/>
</dbReference>
<protein>
    <submittedName>
        <fullName evidence="2">Uncharacterized protein</fullName>
    </submittedName>
</protein>
<comment type="caution">
    <text evidence="2">The sequence shown here is derived from an EMBL/GenBank/DDBJ whole genome shotgun (WGS) entry which is preliminary data.</text>
</comment>
<evidence type="ECO:0000313" key="3">
    <source>
        <dbReference type="Proteomes" id="UP001151760"/>
    </source>
</evidence>
<evidence type="ECO:0000256" key="1">
    <source>
        <dbReference type="SAM" id="MobiDB-lite"/>
    </source>
</evidence>
<feature type="compositionally biased region" description="Gly residues" evidence="1">
    <location>
        <begin position="150"/>
        <end position="160"/>
    </location>
</feature>
<sequence length="245" mass="25619">MDSRVMLFRLALLTGVFGPLLVVVSSPGCLDSIHWLLSAVLPTHPACPLNSSASYPLMTRDSHNHLVLTPTITVAVSSVLGDGSRVYTHHHDGSEAPDESPDSILSSLVVELSPTSYLEPKVDKYNLLQGGCSDSRISSLWSTGGGMYRDGGSGGSGGDGNAAVGPSHLARRSPAEGGDSEIGGDGDGVVQGARSLALLPLVERDMEGLGPQDGNHYLNSNDMRVGYNRLSSSGGKTRLNQKVPQ</sequence>